<dbReference type="Pfam" id="PF13432">
    <property type="entry name" value="TPR_16"/>
    <property type="match status" value="1"/>
</dbReference>
<evidence type="ECO:0000256" key="1">
    <source>
        <dbReference type="PROSITE-ProRule" id="PRU00339"/>
    </source>
</evidence>
<sequence>MRDFDLMKAKDMFMKYIKWREEFGVDAISKEFKYEEYEEVKKCYPHGFHGVDRYGGQFISNESGWLILIVPRYPVLPQCFNKTANFLVQGMSQFSKPARYIFMEIQKIDSSYYPETLHQLYIINAGSGFKVLWKAIRAFLDARTLAKIRVLGTDYKTSLTEAIDPSNLPSFLGGDCTCSESGGCLFSDKGPWNDPEITEMLQGMLYTEEEQKDGPTNASNENSAFPGDTDNVRYNDVHNITSPTDEIVRDSPGRKYVDKALLQKIQAFEPVLEDAEEKIRMLENALKDTKLDRLGLEMSEGESPDLPEGENDPSARQFVANGISMSTNEVEAKLDEGNIQEAESALRDGLSLNFEVSVKNDTLSNYFQEARALLGKLEYQRGNVEGALRVFDGIDLQAAIQRMQHSLGDKQPSKKGRSRSESGSASVVSQHATNLVLEAIYLKAKSLQKLGKLTEAAQECRSVLDAVEKIFSDGIPDVLVENKLQETVSHAVELLPELWKQARCYPEAMSAYRRALLSQWNLDNDCCARIQKAFAIFLLYSGVEVGPPSLAVQIDGSYVPKNNLEEAILLLMILMRKFYLGKTKWDPTVLEHLTYALSLCSQTSVLAKQLEEVMPGEIPRIDRWKAMALSLSGTGQNNSALDLLKKSLHKHEEPNDITSLLLAAKICSENVFLAAEGVKYARNAIDNAHGPNEHLKGVGLRMLGLCLGKQAKISSSDFERSRLLSEALKSLDSALALEPENSDLMYELGIQYAEHRNLDAALRYAKQYLDATGGSMIRGWRLLALVLSAQQRFSEAEVVTDAALDETSKWDQGPLLRMKAKLKISQSLHKDAIETYRYLLALVQAQRKSHGPLGTTQVEDDNINEYEVWHGLAQLYSILSHWKDAEICLEKARTLKEYSAEILHTEGVMHQKQGHINEALSAYTNALLLEPKYVPSKILIGSVLSKMGSKMLPVARTLLSDALRIEPTNYMAWYHLGMVHKDDGRIADAVDCFQAASMLKESEPIESFSIIR</sequence>
<dbReference type="PROSITE" id="PS50191">
    <property type="entry name" value="CRAL_TRIO"/>
    <property type="match status" value="1"/>
</dbReference>
<dbReference type="Pfam" id="PF00650">
    <property type="entry name" value="CRAL_TRIO"/>
    <property type="match status" value="1"/>
</dbReference>
<accession>A0ABR0XFU7</accession>
<dbReference type="Pfam" id="PF13181">
    <property type="entry name" value="TPR_8"/>
    <property type="match status" value="1"/>
</dbReference>
<feature type="domain" description="CRAL-TRIO" evidence="3">
    <location>
        <begin position="80"/>
        <end position="180"/>
    </location>
</feature>
<feature type="region of interest" description="Disordered" evidence="2">
    <location>
        <begin position="209"/>
        <end position="234"/>
    </location>
</feature>
<dbReference type="SMART" id="SM00028">
    <property type="entry name" value="TPR"/>
    <property type="match status" value="7"/>
</dbReference>
<dbReference type="EMBL" id="JABTTQ020000004">
    <property type="protein sequence ID" value="KAK6157989.1"/>
    <property type="molecule type" value="Genomic_DNA"/>
</dbReference>
<feature type="region of interest" description="Disordered" evidence="2">
    <location>
        <begin position="405"/>
        <end position="426"/>
    </location>
</feature>
<dbReference type="Gene3D" id="1.25.40.10">
    <property type="entry name" value="Tetratricopeptide repeat domain"/>
    <property type="match status" value="3"/>
</dbReference>
<protein>
    <recommendedName>
        <fullName evidence="3">CRAL-TRIO domain-containing protein</fullName>
    </recommendedName>
</protein>
<feature type="repeat" description="TPR" evidence="1">
    <location>
        <begin position="900"/>
        <end position="933"/>
    </location>
</feature>
<dbReference type="Proteomes" id="UP001318860">
    <property type="component" value="Unassembled WGS sequence"/>
</dbReference>
<dbReference type="InterPro" id="IPR036865">
    <property type="entry name" value="CRAL-TRIO_dom_sf"/>
</dbReference>
<feature type="compositionally biased region" description="Polar residues" evidence="2">
    <location>
        <begin position="214"/>
        <end position="223"/>
    </location>
</feature>
<keyword evidence="5" id="KW-1185">Reference proteome</keyword>
<dbReference type="InterPro" id="IPR001251">
    <property type="entry name" value="CRAL-TRIO_dom"/>
</dbReference>
<dbReference type="InterPro" id="IPR036273">
    <property type="entry name" value="CRAL/TRIO_N_dom_sf"/>
</dbReference>
<evidence type="ECO:0000313" key="4">
    <source>
        <dbReference type="EMBL" id="KAK6157989.1"/>
    </source>
</evidence>
<dbReference type="PROSITE" id="PS50005">
    <property type="entry name" value="TPR"/>
    <property type="match status" value="2"/>
</dbReference>
<dbReference type="SUPFAM" id="SSF46938">
    <property type="entry name" value="CRAL/TRIO N-terminal domain"/>
    <property type="match status" value="1"/>
</dbReference>
<keyword evidence="1" id="KW-0802">TPR repeat</keyword>
<dbReference type="InterPro" id="IPR043376">
    <property type="entry name" value="NPG1-like"/>
</dbReference>
<evidence type="ECO:0000256" key="2">
    <source>
        <dbReference type="SAM" id="MobiDB-lite"/>
    </source>
</evidence>
<name>A0ABR0XFU7_REHGL</name>
<dbReference type="PANTHER" id="PTHR44102:SF5">
    <property type="entry name" value="PROTEIN NPG1"/>
    <property type="match status" value="1"/>
</dbReference>
<dbReference type="SUPFAM" id="SSF52087">
    <property type="entry name" value="CRAL/TRIO domain"/>
    <property type="match status" value="1"/>
</dbReference>
<reference evidence="4 5" key="1">
    <citation type="journal article" date="2021" name="Comput. Struct. Biotechnol. J.">
        <title>De novo genome assembly of the potent medicinal plant Rehmannia glutinosa using nanopore technology.</title>
        <authorList>
            <person name="Ma L."/>
            <person name="Dong C."/>
            <person name="Song C."/>
            <person name="Wang X."/>
            <person name="Zheng X."/>
            <person name="Niu Y."/>
            <person name="Chen S."/>
            <person name="Feng W."/>
        </authorList>
    </citation>
    <scope>NUCLEOTIDE SEQUENCE [LARGE SCALE GENOMIC DNA]</scope>
    <source>
        <strain evidence="4">DH-2019</strain>
    </source>
</reference>
<proteinExistence type="predicted"/>
<gene>
    <name evidence="4" type="ORF">DH2020_005303</name>
</gene>
<dbReference type="CDD" id="cd00170">
    <property type="entry name" value="SEC14"/>
    <property type="match status" value="1"/>
</dbReference>
<dbReference type="Gene3D" id="3.40.525.10">
    <property type="entry name" value="CRAL-TRIO lipid binding domain"/>
    <property type="match status" value="2"/>
</dbReference>
<dbReference type="InterPro" id="IPR011990">
    <property type="entry name" value="TPR-like_helical_dom_sf"/>
</dbReference>
<feature type="repeat" description="TPR" evidence="1">
    <location>
        <begin position="970"/>
        <end position="1003"/>
    </location>
</feature>
<dbReference type="PANTHER" id="PTHR44102">
    <property type="entry name" value="PROTEIN NPG1"/>
    <property type="match status" value="1"/>
</dbReference>
<evidence type="ECO:0000313" key="5">
    <source>
        <dbReference type="Proteomes" id="UP001318860"/>
    </source>
</evidence>
<comment type="caution">
    <text evidence="4">The sequence shown here is derived from an EMBL/GenBank/DDBJ whole genome shotgun (WGS) entry which is preliminary data.</text>
</comment>
<dbReference type="SUPFAM" id="SSF48452">
    <property type="entry name" value="TPR-like"/>
    <property type="match status" value="2"/>
</dbReference>
<dbReference type="SMART" id="SM00516">
    <property type="entry name" value="SEC14"/>
    <property type="match status" value="1"/>
</dbReference>
<dbReference type="InterPro" id="IPR019734">
    <property type="entry name" value="TPR_rpt"/>
</dbReference>
<evidence type="ECO:0000259" key="3">
    <source>
        <dbReference type="PROSITE" id="PS50191"/>
    </source>
</evidence>
<organism evidence="4 5">
    <name type="scientific">Rehmannia glutinosa</name>
    <name type="common">Chinese foxglove</name>
    <dbReference type="NCBI Taxonomy" id="99300"/>
    <lineage>
        <taxon>Eukaryota</taxon>
        <taxon>Viridiplantae</taxon>
        <taxon>Streptophyta</taxon>
        <taxon>Embryophyta</taxon>
        <taxon>Tracheophyta</taxon>
        <taxon>Spermatophyta</taxon>
        <taxon>Magnoliopsida</taxon>
        <taxon>eudicotyledons</taxon>
        <taxon>Gunneridae</taxon>
        <taxon>Pentapetalae</taxon>
        <taxon>asterids</taxon>
        <taxon>lamiids</taxon>
        <taxon>Lamiales</taxon>
        <taxon>Orobanchaceae</taxon>
        <taxon>Rehmannieae</taxon>
        <taxon>Rehmannia</taxon>
    </lineage>
</organism>